<dbReference type="EMBL" id="JAFNEN010000135">
    <property type="protein sequence ID" value="KAG8192806.1"/>
    <property type="molecule type" value="Genomic_DNA"/>
</dbReference>
<accession>A0AAV6VAW8</accession>
<proteinExistence type="predicted"/>
<organism evidence="2 3">
    <name type="scientific">Oedothorax gibbosus</name>
    <dbReference type="NCBI Taxonomy" id="931172"/>
    <lineage>
        <taxon>Eukaryota</taxon>
        <taxon>Metazoa</taxon>
        <taxon>Ecdysozoa</taxon>
        <taxon>Arthropoda</taxon>
        <taxon>Chelicerata</taxon>
        <taxon>Arachnida</taxon>
        <taxon>Araneae</taxon>
        <taxon>Araneomorphae</taxon>
        <taxon>Entelegynae</taxon>
        <taxon>Araneoidea</taxon>
        <taxon>Linyphiidae</taxon>
        <taxon>Erigoninae</taxon>
        <taxon>Oedothorax</taxon>
    </lineage>
</organism>
<reference evidence="2 3" key="1">
    <citation type="journal article" date="2022" name="Nat. Ecol. Evol.">
        <title>A masculinizing supergene underlies an exaggerated male reproductive morph in a spider.</title>
        <authorList>
            <person name="Hendrickx F."/>
            <person name="De Corte Z."/>
            <person name="Sonet G."/>
            <person name="Van Belleghem S.M."/>
            <person name="Kostlbacher S."/>
            <person name="Vangestel C."/>
        </authorList>
    </citation>
    <scope>NUCLEOTIDE SEQUENCE [LARGE SCALE GENOMIC DNA]</scope>
    <source>
        <strain evidence="2">W744_W776</strain>
    </source>
</reference>
<keyword evidence="1" id="KW-0732">Signal</keyword>
<name>A0AAV6VAW8_9ARAC</name>
<evidence type="ECO:0000313" key="2">
    <source>
        <dbReference type="EMBL" id="KAG8192806.1"/>
    </source>
</evidence>
<gene>
    <name evidence="2" type="ORF">JTE90_019122</name>
</gene>
<comment type="caution">
    <text evidence="2">The sequence shown here is derived from an EMBL/GenBank/DDBJ whole genome shotgun (WGS) entry which is preliminary data.</text>
</comment>
<dbReference type="Proteomes" id="UP000827092">
    <property type="component" value="Unassembled WGS sequence"/>
</dbReference>
<dbReference type="AlphaFoldDB" id="A0AAV6VAW8"/>
<feature type="signal peptide" evidence="1">
    <location>
        <begin position="1"/>
        <end position="21"/>
    </location>
</feature>
<evidence type="ECO:0000313" key="3">
    <source>
        <dbReference type="Proteomes" id="UP000827092"/>
    </source>
</evidence>
<sequence>MQIPFHLVTTMLLSSVLLIDSLHLPESYNLVLMPTPMTSERKAYNVEEAAGHETSKLHSPWAPTWIRAKRVLGLVRKVHPGVNLSSSGEDASINREFLNSYVRGHFGMSRYSFDRPRPLRWG</sequence>
<protein>
    <submittedName>
        <fullName evidence="2">Uncharacterized protein</fullName>
    </submittedName>
</protein>
<evidence type="ECO:0000256" key="1">
    <source>
        <dbReference type="SAM" id="SignalP"/>
    </source>
</evidence>
<feature type="chain" id="PRO_5043742337" evidence="1">
    <location>
        <begin position="22"/>
        <end position="122"/>
    </location>
</feature>
<keyword evidence="3" id="KW-1185">Reference proteome</keyword>